<sequence length="68" mass="8264">MFTNEIKILHKFNPFLVQNYVIRDLIDEIQINNLSSTFKKQAVILIYSMFILKEMHVILFEYLELDRK</sequence>
<accession>A0AB36T145</accession>
<evidence type="ECO:0008006" key="3">
    <source>
        <dbReference type="Google" id="ProtNLM"/>
    </source>
</evidence>
<name>A0AB36T145_9BACI</name>
<dbReference type="AlphaFoldDB" id="A0AB36T145"/>
<reference evidence="1 2" key="1">
    <citation type="submission" date="2017-09" db="EMBL/GenBank/DDBJ databases">
        <title>Large-scale bioinformatics analysis of Bacillus genomes uncovers conserved roles of natural products in bacterial physiology.</title>
        <authorList>
            <consortium name="Agbiome Team Llc"/>
            <person name="Bleich R.M."/>
            <person name="Kirk G.J."/>
            <person name="Santa Maria K.C."/>
            <person name="Allen S.E."/>
            <person name="Farag S."/>
            <person name="Shank E.A."/>
            <person name="Bowers A."/>
        </authorList>
    </citation>
    <scope>NUCLEOTIDE SEQUENCE [LARGE SCALE GENOMIC DNA]</scope>
    <source>
        <strain evidence="1 2">AFS027629</strain>
    </source>
</reference>
<proteinExistence type="predicted"/>
<evidence type="ECO:0000313" key="2">
    <source>
        <dbReference type="Proteomes" id="UP000220078"/>
    </source>
</evidence>
<dbReference type="EMBL" id="NUAP01000034">
    <property type="protein sequence ID" value="PEN86890.1"/>
    <property type="molecule type" value="Genomic_DNA"/>
</dbReference>
<dbReference type="Proteomes" id="UP000220078">
    <property type="component" value="Unassembled WGS sequence"/>
</dbReference>
<protein>
    <recommendedName>
        <fullName evidence="3">DUF4372 domain-containing protein</fullName>
    </recommendedName>
</protein>
<comment type="caution">
    <text evidence="1">The sequence shown here is derived from an EMBL/GenBank/DDBJ whole genome shotgun (WGS) entry which is preliminary data.</text>
</comment>
<organism evidence="1 2">
    <name type="scientific">Bacillus toyonensis</name>
    <dbReference type="NCBI Taxonomy" id="155322"/>
    <lineage>
        <taxon>Bacteria</taxon>
        <taxon>Bacillati</taxon>
        <taxon>Bacillota</taxon>
        <taxon>Bacilli</taxon>
        <taxon>Bacillales</taxon>
        <taxon>Bacillaceae</taxon>
        <taxon>Bacillus</taxon>
        <taxon>Bacillus cereus group</taxon>
    </lineage>
</organism>
<evidence type="ECO:0000313" key="1">
    <source>
        <dbReference type="EMBL" id="PEN86890.1"/>
    </source>
</evidence>
<gene>
    <name evidence="1" type="ORF">CN551_19320</name>
</gene>